<protein>
    <submittedName>
        <fullName evidence="2">Uncharacterized protein</fullName>
    </submittedName>
</protein>
<dbReference type="GeneID" id="18802419"/>
<dbReference type="OrthoDB" id="3060195at2759"/>
<accession>R7RVV4</accession>
<dbReference type="KEGG" id="shs:STEHIDRAFT_163718"/>
<sequence>MRMVMSDSNFTPENLAVQFNLQLFATYVILSGIVAWIYDFILTFTVESYLSRHKNLWQYHWVDFLVPLFLTAIVFLMLAFDSLIFVLTSIKTVQQAREMRHFRQQSITHLLVRDGTGYFVGVAVAVPQVFEASDPGESVAAAANHFLFLMAPFFDVFIPNMLVSRLYLNLKAYDGTRLPSHARHGLFTEWSSESRVLGNIGAPLHFPGTDEDDIDADGSEG</sequence>
<proteinExistence type="predicted"/>
<dbReference type="AlphaFoldDB" id="R7RVV4"/>
<evidence type="ECO:0000256" key="1">
    <source>
        <dbReference type="SAM" id="Phobius"/>
    </source>
</evidence>
<dbReference type="Proteomes" id="UP000053927">
    <property type="component" value="Unassembled WGS sequence"/>
</dbReference>
<feature type="transmembrane region" description="Helical" evidence="1">
    <location>
        <begin position="142"/>
        <end position="163"/>
    </location>
</feature>
<name>R7RVV4_STEHR</name>
<feature type="transmembrane region" description="Helical" evidence="1">
    <location>
        <begin position="64"/>
        <end position="90"/>
    </location>
</feature>
<dbReference type="RefSeq" id="XP_007311501.1">
    <property type="nucleotide sequence ID" value="XM_007311439.1"/>
</dbReference>
<evidence type="ECO:0000313" key="2">
    <source>
        <dbReference type="EMBL" id="EIM79361.1"/>
    </source>
</evidence>
<gene>
    <name evidence="2" type="ORF">STEHIDRAFT_163718</name>
</gene>
<keyword evidence="3" id="KW-1185">Reference proteome</keyword>
<feature type="transmembrane region" description="Helical" evidence="1">
    <location>
        <begin position="21"/>
        <end position="44"/>
    </location>
</feature>
<feature type="transmembrane region" description="Helical" evidence="1">
    <location>
        <begin position="110"/>
        <end position="130"/>
    </location>
</feature>
<keyword evidence="1" id="KW-0472">Membrane</keyword>
<evidence type="ECO:0000313" key="3">
    <source>
        <dbReference type="Proteomes" id="UP000053927"/>
    </source>
</evidence>
<organism evidence="2 3">
    <name type="scientific">Stereum hirsutum (strain FP-91666)</name>
    <name type="common">White-rot fungus</name>
    <dbReference type="NCBI Taxonomy" id="721885"/>
    <lineage>
        <taxon>Eukaryota</taxon>
        <taxon>Fungi</taxon>
        <taxon>Dikarya</taxon>
        <taxon>Basidiomycota</taxon>
        <taxon>Agaricomycotina</taxon>
        <taxon>Agaricomycetes</taxon>
        <taxon>Russulales</taxon>
        <taxon>Stereaceae</taxon>
        <taxon>Stereum</taxon>
    </lineage>
</organism>
<keyword evidence="1" id="KW-1133">Transmembrane helix</keyword>
<dbReference type="EMBL" id="JH687405">
    <property type="protein sequence ID" value="EIM79361.1"/>
    <property type="molecule type" value="Genomic_DNA"/>
</dbReference>
<keyword evidence="1" id="KW-0812">Transmembrane</keyword>
<reference evidence="3" key="1">
    <citation type="journal article" date="2012" name="Science">
        <title>The Paleozoic origin of enzymatic lignin decomposition reconstructed from 31 fungal genomes.</title>
        <authorList>
            <person name="Floudas D."/>
            <person name="Binder M."/>
            <person name="Riley R."/>
            <person name="Barry K."/>
            <person name="Blanchette R.A."/>
            <person name="Henrissat B."/>
            <person name="Martinez A.T."/>
            <person name="Otillar R."/>
            <person name="Spatafora J.W."/>
            <person name="Yadav J.S."/>
            <person name="Aerts A."/>
            <person name="Benoit I."/>
            <person name="Boyd A."/>
            <person name="Carlson A."/>
            <person name="Copeland A."/>
            <person name="Coutinho P.M."/>
            <person name="de Vries R.P."/>
            <person name="Ferreira P."/>
            <person name="Findley K."/>
            <person name="Foster B."/>
            <person name="Gaskell J."/>
            <person name="Glotzer D."/>
            <person name="Gorecki P."/>
            <person name="Heitman J."/>
            <person name="Hesse C."/>
            <person name="Hori C."/>
            <person name="Igarashi K."/>
            <person name="Jurgens J.A."/>
            <person name="Kallen N."/>
            <person name="Kersten P."/>
            <person name="Kohler A."/>
            <person name="Kuees U."/>
            <person name="Kumar T.K.A."/>
            <person name="Kuo A."/>
            <person name="LaButti K."/>
            <person name="Larrondo L.F."/>
            <person name="Lindquist E."/>
            <person name="Ling A."/>
            <person name="Lombard V."/>
            <person name="Lucas S."/>
            <person name="Lundell T."/>
            <person name="Martin R."/>
            <person name="McLaughlin D.J."/>
            <person name="Morgenstern I."/>
            <person name="Morin E."/>
            <person name="Murat C."/>
            <person name="Nagy L.G."/>
            <person name="Nolan M."/>
            <person name="Ohm R.A."/>
            <person name="Patyshakuliyeva A."/>
            <person name="Rokas A."/>
            <person name="Ruiz-Duenas F.J."/>
            <person name="Sabat G."/>
            <person name="Salamov A."/>
            <person name="Samejima M."/>
            <person name="Schmutz J."/>
            <person name="Slot J.C."/>
            <person name="St John F."/>
            <person name="Stenlid J."/>
            <person name="Sun H."/>
            <person name="Sun S."/>
            <person name="Syed K."/>
            <person name="Tsang A."/>
            <person name="Wiebenga A."/>
            <person name="Young D."/>
            <person name="Pisabarro A."/>
            <person name="Eastwood D.C."/>
            <person name="Martin F."/>
            <person name="Cullen D."/>
            <person name="Grigoriev I.V."/>
            <person name="Hibbett D.S."/>
        </authorList>
    </citation>
    <scope>NUCLEOTIDE SEQUENCE [LARGE SCALE GENOMIC DNA]</scope>
    <source>
        <strain evidence="3">FP-91666</strain>
    </source>
</reference>